<sequence>MDNLTIATRPFEKTGMDFYRLKEIGLESIQQLAGQTWTDHNPHDPGITILEGLCYAITDLSYRLSFPIEDLIASPYAASIKPYWEQHEALAVNPVTTEDYRQLLLTLPEIKDVIVKPALSDASEQKLHGLFDITVEPQDGASDQTALMAKVKRHFVAHRNLGDNLKQVNVAVPQNVVCQLTISLSGHVDAEDVIATMLGALTEFIDSGEHEQNTQSTKHVYVSDLIKVIESVKGIDSFDILGVAKRSVGVGIAQIVGEQNQDHPNLLRVAQDDEKLDFENWVLVLEPLSQPSFLRFDYLGMLSDNLIEVSQGGHTLAFDADNVAEKVRVLLTPTQIKPDSKRTLAGRYRHLKNYTPVQHELPSMYGVGQERLAVQQGTARHAEILQLKGYLTLFDQVLANLFAQLENIKHLFAIPQSDQWRGIGKVFDDMFASKRLTSEQIAAFWDAVKQLPATHLTQPLTEINELDTLMGAQYRCYQQGRFSDLTEVSFSEPMLDRSITSMQHLLARFGEQPVDASVLKYQEVLAHYEQALTQHSQAPNHGANLLARLVKLKTLQSLASMLINMPSISGNRGQGMDYLSKPIWGASSASGYKARLCHRLGITAFSERLLTQHNREGFHVVESVMLHHPKKVNNTGQIYLVLPTWPTRFADNGFKNVVQQTVMQETPLHLMPHLIWLERDQMDKFEVLYTAWRYELKKTAALGITGNLKNLNAELERFFSMYLQGKMDKLFELEPETPQERNVGQGLVLGSQKSHRLNQETRVGKANTDSFVLSVNPPHSI</sequence>
<dbReference type="RefSeq" id="WP_171625610.1">
    <property type="nucleotide sequence ID" value="NZ_JABBPG010000002.1"/>
</dbReference>
<reference evidence="1 2" key="1">
    <citation type="submission" date="2020-04" db="EMBL/GenBank/DDBJ databases">
        <title>Pseudoalteromonas caenipelagi sp. nov., isolated from a tidal flat.</title>
        <authorList>
            <person name="Park S."/>
            <person name="Yoon J.-H."/>
        </authorList>
    </citation>
    <scope>NUCLEOTIDE SEQUENCE [LARGE SCALE GENOMIC DNA]</scope>
    <source>
        <strain evidence="1 2">JBTF-M23</strain>
    </source>
</reference>
<gene>
    <name evidence="1" type="ORF">HG263_08360</name>
</gene>
<evidence type="ECO:0000313" key="1">
    <source>
        <dbReference type="EMBL" id="NOU50553.1"/>
    </source>
</evidence>
<dbReference type="Proteomes" id="UP000586305">
    <property type="component" value="Unassembled WGS sequence"/>
</dbReference>
<accession>A0A849VDB8</accession>
<dbReference type="EMBL" id="JABBPG010000002">
    <property type="protein sequence ID" value="NOU50553.1"/>
    <property type="molecule type" value="Genomic_DNA"/>
</dbReference>
<proteinExistence type="predicted"/>
<comment type="caution">
    <text evidence="1">The sequence shown here is derived from an EMBL/GenBank/DDBJ whole genome shotgun (WGS) entry which is preliminary data.</text>
</comment>
<evidence type="ECO:0000313" key="2">
    <source>
        <dbReference type="Proteomes" id="UP000586305"/>
    </source>
</evidence>
<dbReference type="AlphaFoldDB" id="A0A849VDB8"/>
<name>A0A849VDB8_9GAMM</name>
<organism evidence="1 2">
    <name type="scientific">Pseudoalteromonas caenipelagi</name>
    <dbReference type="NCBI Taxonomy" id="2726988"/>
    <lineage>
        <taxon>Bacteria</taxon>
        <taxon>Pseudomonadati</taxon>
        <taxon>Pseudomonadota</taxon>
        <taxon>Gammaproteobacteria</taxon>
        <taxon>Alteromonadales</taxon>
        <taxon>Pseudoalteromonadaceae</taxon>
        <taxon>Pseudoalteromonas</taxon>
    </lineage>
</organism>
<protein>
    <submittedName>
        <fullName evidence="1">Uncharacterized protein</fullName>
    </submittedName>
</protein>
<keyword evidence="2" id="KW-1185">Reference proteome</keyword>